<comment type="function">
    <text evidence="2">The biological conversion of cellulose to glucose generally requires three types of hydrolytic enzymes: (1) Endoglucanases which cut internal beta-1,4-glucosidic bonds; (2) Exocellobiohydrolases that cut the disaccharide cellobiose from the non-reducing end of the cellulose polymer chain; (3) Beta-1,4-glucosidases which hydrolyze the cellobiose and other short cello-oligosaccharides to glucose.</text>
</comment>
<evidence type="ECO:0000256" key="12">
    <source>
        <dbReference type="ARBA" id="ARBA00023326"/>
    </source>
</evidence>
<dbReference type="InterPro" id="IPR013320">
    <property type="entry name" value="ConA-like_dom_sf"/>
</dbReference>
<name>A0A3A2ZTP8_9EURO</name>
<protein>
    <recommendedName>
        <fullName evidence="13">Glucanase</fullName>
        <ecNumber evidence="13">3.2.1.-</ecNumber>
    </recommendedName>
</protein>
<evidence type="ECO:0000256" key="3">
    <source>
        <dbReference type="ARBA" id="ARBA00004613"/>
    </source>
</evidence>
<evidence type="ECO:0000256" key="9">
    <source>
        <dbReference type="ARBA" id="ARBA00023180"/>
    </source>
</evidence>
<evidence type="ECO:0000256" key="2">
    <source>
        <dbReference type="ARBA" id="ARBA00002392"/>
    </source>
</evidence>
<dbReference type="PRINTS" id="PR00734">
    <property type="entry name" value="GLHYDRLASE7"/>
</dbReference>
<evidence type="ECO:0000313" key="16">
    <source>
        <dbReference type="EMBL" id="RJE21345.1"/>
    </source>
</evidence>
<keyword evidence="6 15" id="KW-0732">Signal</keyword>
<keyword evidence="9" id="KW-0325">Glycoprotein</keyword>
<dbReference type="Pfam" id="PF00840">
    <property type="entry name" value="Glyco_hydro_7"/>
    <property type="match status" value="1"/>
</dbReference>
<evidence type="ECO:0000256" key="14">
    <source>
        <dbReference type="SAM" id="MobiDB-lite"/>
    </source>
</evidence>
<comment type="catalytic activity">
    <reaction evidence="1">
        <text>Hydrolysis of (1-&gt;4)-beta-D-glucosidic linkages in cellulose and cellotetraose, releasing cellobiose from the non-reducing ends of the chains.</text>
        <dbReference type="EC" id="3.2.1.91"/>
    </reaction>
</comment>
<evidence type="ECO:0000256" key="7">
    <source>
        <dbReference type="ARBA" id="ARBA00022801"/>
    </source>
</evidence>
<keyword evidence="12 13" id="KW-0624">Polysaccharide degradation</keyword>
<evidence type="ECO:0000256" key="8">
    <source>
        <dbReference type="ARBA" id="ARBA00023001"/>
    </source>
</evidence>
<evidence type="ECO:0000256" key="5">
    <source>
        <dbReference type="ARBA" id="ARBA00022525"/>
    </source>
</evidence>
<accession>A0A3A2ZTP8</accession>
<evidence type="ECO:0000256" key="1">
    <source>
        <dbReference type="ARBA" id="ARBA00001641"/>
    </source>
</evidence>
<dbReference type="EC" id="3.2.1.-" evidence="13"/>
<proteinExistence type="inferred from homology"/>
<dbReference type="GO" id="GO:0005576">
    <property type="term" value="C:extracellular region"/>
    <property type="evidence" value="ECO:0007669"/>
    <property type="project" value="UniProtKB-SubCell"/>
</dbReference>
<keyword evidence="17" id="KW-1185">Reference proteome</keyword>
<dbReference type="CDD" id="cd07999">
    <property type="entry name" value="GH7_CBH_EG"/>
    <property type="match status" value="1"/>
</dbReference>
<sequence>MYNRALILSAIFTAVRAQQAGTQTPEKHPALTWQKCTGQGSCTEQQGSVVIDSNWRWVHSTKDTTNCYTGNEWDASLCPDDKTCAQNCALDGADYEGTYGVTTNGDALTLKFVTDSNVGSRLYLMEDDSTYQMFNLLNQEFTFDVDVSNLPCGLNGALYFSAMDADGGMSKYDGNKAGAKYGTGYCDSQCPRDIKFINGQGNVEGWEPSENDPNAGVGNHGACCFEMDVWEANSISTAVTPHPCDTATQTMCEGDDCGGTYSDTRYAGTCDPDGCDFNPYRMGNESFYGPGKTVDTKSKMTVVTQFIAESGSLSEIKRFYVQNGKVIANSESNVDGVSGNSITPDFCTAQKKAFGDQDIFSKHGGFQGVSEGLEAGLVLVMSLWDDHYANMLWLDSTYPTDANESDPGAARGTCAKDSGKPSDVESNNADASVTFSNIKFGPIGSTFQSS</sequence>
<reference evidence="17" key="1">
    <citation type="submission" date="2017-02" db="EMBL/GenBank/DDBJ databases">
        <authorList>
            <person name="Tafer H."/>
            <person name="Lopandic K."/>
        </authorList>
    </citation>
    <scope>NUCLEOTIDE SEQUENCE [LARGE SCALE GENOMIC DNA]</scope>
    <source>
        <strain evidence="17">CBS 366.77</strain>
    </source>
</reference>
<evidence type="ECO:0000256" key="13">
    <source>
        <dbReference type="RuleBase" id="RU361164"/>
    </source>
</evidence>
<dbReference type="InterPro" id="IPR001722">
    <property type="entry name" value="Glyco_hydro_7"/>
</dbReference>
<dbReference type="Gene3D" id="2.70.100.10">
    <property type="entry name" value="Glycoside hydrolase, family 7, domain"/>
    <property type="match status" value="1"/>
</dbReference>
<dbReference type="FunFam" id="2.70.100.10:FF:000001">
    <property type="entry name" value="Glucanase"/>
    <property type="match status" value="1"/>
</dbReference>
<keyword evidence="11 13" id="KW-0326">Glycosidase</keyword>
<dbReference type="OrthoDB" id="412382at2759"/>
<comment type="caution">
    <text evidence="16">The sequence shown here is derived from an EMBL/GenBank/DDBJ whole genome shotgun (WGS) entry which is preliminary data.</text>
</comment>
<evidence type="ECO:0000256" key="11">
    <source>
        <dbReference type="ARBA" id="ARBA00023295"/>
    </source>
</evidence>
<organism evidence="16 17">
    <name type="scientific">Aspergillus sclerotialis</name>
    <dbReference type="NCBI Taxonomy" id="2070753"/>
    <lineage>
        <taxon>Eukaryota</taxon>
        <taxon>Fungi</taxon>
        <taxon>Dikarya</taxon>
        <taxon>Ascomycota</taxon>
        <taxon>Pezizomycotina</taxon>
        <taxon>Eurotiomycetes</taxon>
        <taxon>Eurotiomycetidae</taxon>
        <taxon>Eurotiales</taxon>
        <taxon>Aspergillaceae</taxon>
        <taxon>Aspergillus</taxon>
        <taxon>Aspergillus subgen. Polypaecilum</taxon>
    </lineage>
</organism>
<comment type="similarity">
    <text evidence="4 13">Belongs to the glycosyl hydrolase 7 (cellulase C) family.</text>
</comment>
<evidence type="ECO:0000256" key="4">
    <source>
        <dbReference type="ARBA" id="ARBA00006044"/>
    </source>
</evidence>
<dbReference type="GO" id="GO:0030245">
    <property type="term" value="P:cellulose catabolic process"/>
    <property type="evidence" value="ECO:0007669"/>
    <property type="project" value="UniProtKB-KW"/>
</dbReference>
<evidence type="ECO:0000313" key="17">
    <source>
        <dbReference type="Proteomes" id="UP000266188"/>
    </source>
</evidence>
<dbReference type="EMBL" id="MVGC01000235">
    <property type="protein sequence ID" value="RJE21345.1"/>
    <property type="molecule type" value="Genomic_DNA"/>
</dbReference>
<gene>
    <name evidence="16" type="ORF">PHISCL_06330</name>
</gene>
<comment type="subcellular location">
    <subcellularLocation>
        <location evidence="3">Secreted</location>
    </subcellularLocation>
</comment>
<evidence type="ECO:0000256" key="10">
    <source>
        <dbReference type="ARBA" id="ARBA00023277"/>
    </source>
</evidence>
<feature type="signal peptide" evidence="15">
    <location>
        <begin position="1"/>
        <end position="17"/>
    </location>
</feature>
<dbReference type="STRING" id="2070753.A0A3A2ZTP8"/>
<keyword evidence="8 13" id="KW-0136">Cellulose degradation</keyword>
<dbReference type="PANTHER" id="PTHR33753">
    <property type="entry name" value="1,4-BETA-D-GLUCAN CELLOBIOHYDROLASE B"/>
    <property type="match status" value="1"/>
</dbReference>
<feature type="region of interest" description="Disordered" evidence="14">
    <location>
        <begin position="403"/>
        <end position="428"/>
    </location>
</feature>
<evidence type="ECO:0000256" key="15">
    <source>
        <dbReference type="SAM" id="SignalP"/>
    </source>
</evidence>
<evidence type="ECO:0000256" key="6">
    <source>
        <dbReference type="ARBA" id="ARBA00022729"/>
    </source>
</evidence>
<dbReference type="SUPFAM" id="SSF49899">
    <property type="entry name" value="Concanavalin A-like lectins/glucanases"/>
    <property type="match status" value="1"/>
</dbReference>
<feature type="chain" id="PRO_5017384387" description="Glucanase" evidence="15">
    <location>
        <begin position="18"/>
        <end position="450"/>
    </location>
</feature>
<keyword evidence="7 13" id="KW-0378">Hydrolase</keyword>
<dbReference type="GO" id="GO:0016162">
    <property type="term" value="F:cellulose 1,4-beta-cellobiosidase activity"/>
    <property type="evidence" value="ECO:0007669"/>
    <property type="project" value="UniProtKB-EC"/>
</dbReference>
<dbReference type="InterPro" id="IPR037019">
    <property type="entry name" value="Glyco_hydro_7_sf"/>
</dbReference>
<keyword evidence="10" id="KW-0119">Carbohydrate metabolism</keyword>
<keyword evidence="5" id="KW-0964">Secreted</keyword>
<dbReference type="Proteomes" id="UP000266188">
    <property type="component" value="Unassembled WGS sequence"/>
</dbReference>
<dbReference type="PANTHER" id="PTHR33753:SF6">
    <property type="entry name" value="1,4-BETA-D-GLUCAN CELLOBIOHYDROLASE A-RELATED"/>
    <property type="match status" value="1"/>
</dbReference>
<dbReference type="AlphaFoldDB" id="A0A3A2ZTP8"/>